<dbReference type="Pfam" id="PF01476">
    <property type="entry name" value="LysM"/>
    <property type="match status" value="1"/>
</dbReference>
<accession>A0ABD2C9J0</accession>
<dbReference type="AlphaFoldDB" id="A0ABD2C9J0"/>
<feature type="compositionally biased region" description="Polar residues" evidence="1">
    <location>
        <begin position="669"/>
        <end position="680"/>
    </location>
</feature>
<feature type="compositionally biased region" description="Polar residues" evidence="1">
    <location>
        <begin position="347"/>
        <end position="358"/>
    </location>
</feature>
<dbReference type="PROSITE" id="PS51782">
    <property type="entry name" value="LYSM"/>
    <property type="match status" value="1"/>
</dbReference>
<feature type="compositionally biased region" description="Basic residues" evidence="1">
    <location>
        <begin position="588"/>
        <end position="597"/>
    </location>
</feature>
<feature type="region of interest" description="Disordered" evidence="1">
    <location>
        <begin position="489"/>
        <end position="540"/>
    </location>
</feature>
<feature type="region of interest" description="Disordered" evidence="1">
    <location>
        <begin position="868"/>
        <end position="901"/>
    </location>
</feature>
<proteinExistence type="predicted"/>
<evidence type="ECO:0000259" key="2">
    <source>
        <dbReference type="PROSITE" id="PS51782"/>
    </source>
</evidence>
<evidence type="ECO:0000313" key="3">
    <source>
        <dbReference type="EMBL" id="KAL2741727.1"/>
    </source>
</evidence>
<feature type="region of interest" description="Disordered" evidence="1">
    <location>
        <begin position="287"/>
        <end position="325"/>
    </location>
</feature>
<keyword evidence="4" id="KW-1185">Reference proteome</keyword>
<feature type="compositionally biased region" description="Low complexity" evidence="1">
    <location>
        <begin position="704"/>
        <end position="716"/>
    </location>
</feature>
<evidence type="ECO:0000313" key="4">
    <source>
        <dbReference type="Proteomes" id="UP001607303"/>
    </source>
</evidence>
<feature type="region of interest" description="Disordered" evidence="1">
    <location>
        <begin position="556"/>
        <end position="607"/>
    </location>
</feature>
<dbReference type="InterPro" id="IPR036779">
    <property type="entry name" value="LysM_dom_sf"/>
</dbReference>
<comment type="caution">
    <text evidence="3">The sequence shown here is derived from an EMBL/GenBank/DDBJ whole genome shotgun (WGS) entry which is preliminary data.</text>
</comment>
<keyword evidence="3" id="KW-0675">Receptor</keyword>
<feature type="compositionally biased region" description="Polar residues" evidence="1">
    <location>
        <begin position="300"/>
        <end position="309"/>
    </location>
</feature>
<feature type="domain" description="LysM" evidence="2">
    <location>
        <begin position="90"/>
        <end position="133"/>
    </location>
</feature>
<dbReference type="Proteomes" id="UP001607303">
    <property type="component" value="Unassembled WGS sequence"/>
</dbReference>
<feature type="compositionally biased region" description="Basic and acidic residues" evidence="1">
    <location>
        <begin position="525"/>
        <end position="538"/>
    </location>
</feature>
<dbReference type="SUPFAM" id="SSF54106">
    <property type="entry name" value="LysM domain"/>
    <property type="match status" value="1"/>
</dbReference>
<feature type="compositionally biased region" description="Basic and acidic residues" evidence="1">
    <location>
        <begin position="598"/>
        <end position="607"/>
    </location>
</feature>
<feature type="compositionally biased region" description="Polar residues" evidence="1">
    <location>
        <begin position="570"/>
        <end position="587"/>
    </location>
</feature>
<feature type="region of interest" description="Disordered" evidence="1">
    <location>
        <begin position="136"/>
        <end position="201"/>
    </location>
</feature>
<dbReference type="InterPro" id="IPR018392">
    <property type="entry name" value="LysM"/>
</dbReference>
<feature type="region of interest" description="Disordered" evidence="1">
    <location>
        <begin position="648"/>
        <end position="721"/>
    </location>
</feature>
<dbReference type="EMBL" id="JAYRBN010000058">
    <property type="protein sequence ID" value="KAL2741727.1"/>
    <property type="molecule type" value="Genomic_DNA"/>
</dbReference>
<protein>
    <submittedName>
        <fullName evidence="3">Nuclear receptor coactivator 7 isoform X2</fullName>
    </submittedName>
</protein>
<dbReference type="SMART" id="SM00257">
    <property type="entry name" value="LysM"/>
    <property type="match status" value="1"/>
</dbReference>
<feature type="region of interest" description="Disordered" evidence="1">
    <location>
        <begin position="340"/>
        <end position="438"/>
    </location>
</feature>
<feature type="compositionally biased region" description="Polar residues" evidence="1">
    <location>
        <begin position="692"/>
        <end position="703"/>
    </location>
</feature>
<evidence type="ECO:0000256" key="1">
    <source>
        <dbReference type="SAM" id="MobiDB-lite"/>
    </source>
</evidence>
<feature type="compositionally biased region" description="Basic and acidic residues" evidence="1">
    <location>
        <begin position="360"/>
        <end position="375"/>
    </location>
</feature>
<feature type="compositionally biased region" description="Basic and acidic residues" evidence="1">
    <location>
        <begin position="558"/>
        <end position="569"/>
    </location>
</feature>
<organism evidence="3 4">
    <name type="scientific">Vespula maculifrons</name>
    <name type="common">Eastern yellow jacket</name>
    <name type="synonym">Wasp</name>
    <dbReference type="NCBI Taxonomy" id="7453"/>
    <lineage>
        <taxon>Eukaryota</taxon>
        <taxon>Metazoa</taxon>
        <taxon>Ecdysozoa</taxon>
        <taxon>Arthropoda</taxon>
        <taxon>Hexapoda</taxon>
        <taxon>Insecta</taxon>
        <taxon>Pterygota</taxon>
        <taxon>Neoptera</taxon>
        <taxon>Endopterygota</taxon>
        <taxon>Hymenoptera</taxon>
        <taxon>Apocrita</taxon>
        <taxon>Aculeata</taxon>
        <taxon>Vespoidea</taxon>
        <taxon>Vespidae</taxon>
        <taxon>Vespinae</taxon>
        <taxon>Vespula</taxon>
    </lineage>
</organism>
<sequence length="942" mass="104853">MSEQISRDWLKLQESLIREVLRCSALSQLQSAYSKVSHVQSVIKITMLRELHRNAETTELKLCESTFKPIIIALSAVHDIKIDISERDVKKKRVGDRDTLTSVAARFDTTPSELSKLNRLGSTFIYSGQQLWVPNKGEGRAGGGTITDAPSPDPPQDHDSQDDLPPEEKELLDNLRPVSPKPGHIERVKTPLGSGNAVTEDDEQPFKERFLKINVRHITDGQGVVGGVLLVTPNAVMFDPNVSDPLVIEHGAESYGVIAPMEFVVNAAIYYDIAHMRVGHTKSGNLDKKPDIYYMKKPSQGDSQKSQSPGKDETFPELAGDDNESVCSCAEREGDAFPKAFDRELVTPTNLQSDDNLATTKEKEEKEKDSTEKEPCVGGQASRTLEERRRSMLDHHWAVPSKDRSTFSVDDEQQDSLNSDKTESAKSNAIPEDEEGSLVKLSCHDSGIDIRDPNPPLPVVQPMPSKKVYSDADIVLSSEWVPPITIAPTNITTSSLDSGPNINGRKKASSVSFSLDSNSEEPEKDEEHKDDDKQESRKNKMLKRLSYPLSWVGMEGLTGDREEENKSVSDRVSSLPNSADSHHSSVFSKKKQKKKQKRNEEIHKSEDTRKERVLRAVAILTTFNCDNEMLLTSPINLVSDFSSGLFAKTPSEESGGGGRAGGTPPLIASSLSQDSSNAQFSPGPGGLIGRSSVGTFIRQQPLTSSGSSSVDSNRGSKTLTQAPRLDYRSMVSVEDMPGLFVSFDKLIPRPARSCEDPPLYLRLRTGRPKDKKIPRSTPIMSYGKKKLRPEYWFSVPQLKMSWMLSTVGGFVDAIYNNHVKDTVRRTMPFIYNRVDDLYRFIHAWVPNLYGELDENYWRERGYILSDTDTDLSPELTPQESGESGESTEEGKARNQDGDEISELTRESWERIVAKNGRLYWLTADQGPLRKAVHHPEDIEHLG</sequence>
<gene>
    <name evidence="3" type="ORF">V1477_009356</name>
</gene>
<feature type="compositionally biased region" description="Basic and acidic residues" evidence="1">
    <location>
        <begin position="384"/>
        <end position="405"/>
    </location>
</feature>
<name>A0ABD2C9J0_VESMC</name>
<dbReference type="Gene3D" id="3.10.350.10">
    <property type="entry name" value="LysM domain"/>
    <property type="match status" value="1"/>
</dbReference>
<dbReference type="CDD" id="cd00118">
    <property type="entry name" value="LysM"/>
    <property type="match status" value="1"/>
</dbReference>
<feature type="compositionally biased region" description="Basic and acidic residues" evidence="1">
    <location>
        <begin position="155"/>
        <end position="173"/>
    </location>
</feature>
<feature type="compositionally biased region" description="Basic and acidic residues" evidence="1">
    <location>
        <begin position="888"/>
        <end position="901"/>
    </location>
</feature>
<reference evidence="3 4" key="1">
    <citation type="journal article" date="2024" name="Ann. Entomol. Soc. Am.">
        <title>Genomic analyses of the southern and eastern yellowjacket wasps (Hymenoptera: Vespidae) reveal evolutionary signatures of social life.</title>
        <authorList>
            <person name="Catto M.A."/>
            <person name="Caine P.B."/>
            <person name="Orr S.E."/>
            <person name="Hunt B.G."/>
            <person name="Goodisman M.A.D."/>
        </authorList>
    </citation>
    <scope>NUCLEOTIDE SEQUENCE [LARGE SCALE GENOMIC DNA]</scope>
    <source>
        <strain evidence="3">232</strain>
        <tissue evidence="3">Head and thorax</tissue>
    </source>
</reference>